<dbReference type="Gene3D" id="3.40.50.2300">
    <property type="match status" value="1"/>
</dbReference>
<gene>
    <name evidence="10" type="ORF">D4Z93_03905</name>
</gene>
<dbReference type="KEGG" id="cfer:D4Z93_03905"/>
<feature type="domain" description="Response regulatory" evidence="8">
    <location>
        <begin position="3"/>
        <end position="127"/>
    </location>
</feature>
<dbReference type="Pfam" id="PF00072">
    <property type="entry name" value="Response_reg"/>
    <property type="match status" value="1"/>
</dbReference>
<dbReference type="PROSITE" id="PS50110">
    <property type="entry name" value="RESPONSE_REGULATORY"/>
    <property type="match status" value="1"/>
</dbReference>
<dbReference type="SMART" id="SM00448">
    <property type="entry name" value="REC"/>
    <property type="match status" value="1"/>
</dbReference>
<keyword evidence="3" id="KW-0902">Two-component regulatory system</keyword>
<keyword evidence="4" id="KW-0010">Activator</keyword>
<dbReference type="InterPro" id="IPR001789">
    <property type="entry name" value="Sig_transdc_resp-reg_receiver"/>
</dbReference>
<proteinExistence type="predicted"/>
<dbReference type="GO" id="GO:0000156">
    <property type="term" value="F:phosphorelay response regulator activity"/>
    <property type="evidence" value="ECO:0007669"/>
    <property type="project" value="InterPro"/>
</dbReference>
<keyword evidence="7" id="KW-0597">Phosphoprotein</keyword>
<evidence type="ECO:0000256" key="3">
    <source>
        <dbReference type="ARBA" id="ARBA00023012"/>
    </source>
</evidence>
<organism evidence="10 11">
    <name type="scientific">Clostridium fermenticellae</name>
    <dbReference type="NCBI Taxonomy" id="2068654"/>
    <lineage>
        <taxon>Bacteria</taxon>
        <taxon>Bacillati</taxon>
        <taxon>Bacillota</taxon>
        <taxon>Clostridia</taxon>
        <taxon>Eubacteriales</taxon>
        <taxon>Clostridiaceae</taxon>
        <taxon>Clostridium</taxon>
    </lineage>
</organism>
<dbReference type="SUPFAM" id="SSF52172">
    <property type="entry name" value="CheY-like"/>
    <property type="match status" value="1"/>
</dbReference>
<protein>
    <recommendedName>
        <fullName evidence="1">Stage 0 sporulation protein A homolog</fullName>
    </recommendedName>
</protein>
<dbReference type="AlphaFoldDB" id="A0A386H1X2"/>
<sequence length="246" mass="29164">MIDIIICEDNDYHRNQIENIVVSEMLNLNYNFKIQMSTKNPDEVIRYVKKYRSDALLCFLDIELDFKTSGMELARIIRKINPMGYIVFITSHVELTLLTFEYKVQAMDYIIKGNLDYMKKRIAECIIEVYNDSKNALAIKKNSIKINIANKVIYFNLDDILFFETSTKDHKIRIHTCDEQLEFYGVLKQIEKEVTSDYYKVHRSYLINTKKIKAVDKKNFIVYMINGEKCYVSEKRLKGLLDKWVI</sequence>
<dbReference type="PANTHER" id="PTHR37299">
    <property type="entry name" value="TRANSCRIPTIONAL REGULATOR-RELATED"/>
    <property type="match status" value="1"/>
</dbReference>
<dbReference type="PROSITE" id="PS50930">
    <property type="entry name" value="HTH_LYTTR"/>
    <property type="match status" value="1"/>
</dbReference>
<dbReference type="EMBL" id="CP032416">
    <property type="protein sequence ID" value="AYD39711.1"/>
    <property type="molecule type" value="Genomic_DNA"/>
</dbReference>
<dbReference type="InterPro" id="IPR011006">
    <property type="entry name" value="CheY-like_superfamily"/>
</dbReference>
<comment type="function">
    <text evidence="6">Required for high-level post-exponential phase expression of a series of secreted proteins.</text>
</comment>
<evidence type="ECO:0000259" key="8">
    <source>
        <dbReference type="PROSITE" id="PS50110"/>
    </source>
</evidence>
<evidence type="ECO:0000313" key="10">
    <source>
        <dbReference type="EMBL" id="AYD39711.1"/>
    </source>
</evidence>
<evidence type="ECO:0000256" key="5">
    <source>
        <dbReference type="ARBA" id="ARBA00024867"/>
    </source>
</evidence>
<dbReference type="OrthoDB" id="9809318at2"/>
<keyword evidence="10" id="KW-0238">DNA-binding</keyword>
<dbReference type="SMART" id="SM00850">
    <property type="entry name" value="LytTR"/>
    <property type="match status" value="1"/>
</dbReference>
<dbReference type="InterPro" id="IPR007492">
    <property type="entry name" value="LytTR_DNA-bd_dom"/>
</dbReference>
<dbReference type="RefSeq" id="WP_119970562.1">
    <property type="nucleotide sequence ID" value="NZ_CP032416.1"/>
</dbReference>
<dbReference type="Gene3D" id="2.40.50.1020">
    <property type="entry name" value="LytTr DNA-binding domain"/>
    <property type="match status" value="1"/>
</dbReference>
<reference evidence="10 11" key="1">
    <citation type="journal article" date="2019" name="Int. J. Syst. Evol. Microbiol.">
        <title>Clostridium fermenticellae sp. nov., isolated from the mud in a fermentation cellar for the production of the Chinese liquor, baijiu.</title>
        <authorList>
            <person name="Xu P.X."/>
            <person name="Chai L.J."/>
            <person name="Qiu T."/>
            <person name="Zhang X.J."/>
            <person name="Lu Z.M."/>
            <person name="Xiao C."/>
            <person name="Wang S.T."/>
            <person name="Shen C.H."/>
            <person name="Shi J.S."/>
            <person name="Xu Z.H."/>
        </authorList>
    </citation>
    <scope>NUCLEOTIDE SEQUENCE [LARGE SCALE GENOMIC DNA]</scope>
    <source>
        <strain evidence="10 11">JN500901</strain>
    </source>
</reference>
<dbReference type="PANTHER" id="PTHR37299:SF3">
    <property type="entry name" value="STAGE 0 SPORULATION PROTEIN A HOMOLOG"/>
    <property type="match status" value="1"/>
</dbReference>
<evidence type="ECO:0000256" key="1">
    <source>
        <dbReference type="ARBA" id="ARBA00018672"/>
    </source>
</evidence>
<dbReference type="Pfam" id="PF04397">
    <property type="entry name" value="LytTR"/>
    <property type="match status" value="1"/>
</dbReference>
<accession>A0A386H1X2</accession>
<evidence type="ECO:0000259" key="9">
    <source>
        <dbReference type="PROSITE" id="PS50930"/>
    </source>
</evidence>
<feature type="modified residue" description="4-aspartylphosphate" evidence="7">
    <location>
        <position position="61"/>
    </location>
</feature>
<dbReference type="InterPro" id="IPR046947">
    <property type="entry name" value="LytR-like"/>
</dbReference>
<keyword evidence="11" id="KW-1185">Reference proteome</keyword>
<evidence type="ECO:0000256" key="2">
    <source>
        <dbReference type="ARBA" id="ARBA00022490"/>
    </source>
</evidence>
<evidence type="ECO:0000313" key="11">
    <source>
        <dbReference type="Proteomes" id="UP000266301"/>
    </source>
</evidence>
<dbReference type="GO" id="GO:0003677">
    <property type="term" value="F:DNA binding"/>
    <property type="evidence" value="ECO:0007669"/>
    <property type="project" value="UniProtKB-KW"/>
</dbReference>
<comment type="function">
    <text evidence="5">May play the central regulatory role in sporulation. It may be an element of the effector pathway responsible for the activation of sporulation genes in response to nutritional stress. Spo0A may act in concert with spo0H (a sigma factor) to control the expression of some genes that are critical to the sporulation process.</text>
</comment>
<evidence type="ECO:0000256" key="6">
    <source>
        <dbReference type="ARBA" id="ARBA00037164"/>
    </source>
</evidence>
<name>A0A386H1X2_9CLOT</name>
<keyword evidence="2" id="KW-0963">Cytoplasm</keyword>
<evidence type="ECO:0000256" key="7">
    <source>
        <dbReference type="PROSITE-ProRule" id="PRU00169"/>
    </source>
</evidence>
<dbReference type="Proteomes" id="UP000266301">
    <property type="component" value="Chromosome"/>
</dbReference>
<feature type="domain" description="HTH LytTR-type" evidence="9">
    <location>
        <begin position="144"/>
        <end position="246"/>
    </location>
</feature>
<evidence type="ECO:0000256" key="4">
    <source>
        <dbReference type="ARBA" id="ARBA00023159"/>
    </source>
</evidence>